<dbReference type="Pfam" id="PF02534">
    <property type="entry name" value="T4SS-DNA_transf"/>
    <property type="match status" value="1"/>
</dbReference>
<dbReference type="PANTHER" id="PTHR37937:SF1">
    <property type="entry name" value="CONJUGATIVE TRANSFER: DNA TRANSPORT"/>
    <property type="match status" value="1"/>
</dbReference>
<feature type="compositionally biased region" description="Basic and acidic residues" evidence="7">
    <location>
        <begin position="599"/>
        <end position="620"/>
    </location>
</feature>
<reference evidence="9 10" key="1">
    <citation type="submission" date="2018-12" db="EMBL/GenBank/DDBJ databases">
        <title>bacterium Hansschlegelia zhihuaiae S113.</title>
        <authorList>
            <person name="He J."/>
        </authorList>
    </citation>
    <scope>NUCLEOTIDE SEQUENCE [LARGE SCALE GENOMIC DNA]</scope>
    <source>
        <strain evidence="9 10">S 113</strain>
    </source>
</reference>
<evidence type="ECO:0000256" key="2">
    <source>
        <dbReference type="ARBA" id="ARBA00008806"/>
    </source>
</evidence>
<name>A0A4Q0M7X0_9HYPH</name>
<comment type="caution">
    <text evidence="9">The sequence shown here is derived from an EMBL/GenBank/DDBJ whole genome shotgun (WGS) entry which is preliminary data.</text>
</comment>
<evidence type="ECO:0000256" key="7">
    <source>
        <dbReference type="SAM" id="MobiDB-lite"/>
    </source>
</evidence>
<dbReference type="InterPro" id="IPR027417">
    <property type="entry name" value="P-loop_NTPase"/>
</dbReference>
<evidence type="ECO:0000313" key="10">
    <source>
        <dbReference type="Proteomes" id="UP000289708"/>
    </source>
</evidence>
<dbReference type="EMBL" id="RYFI01000023">
    <property type="protein sequence ID" value="RXF68983.1"/>
    <property type="molecule type" value="Genomic_DNA"/>
</dbReference>
<dbReference type="CDD" id="cd01127">
    <property type="entry name" value="TrwB_TraG_TraD_VirD4"/>
    <property type="match status" value="1"/>
</dbReference>
<dbReference type="InterPro" id="IPR003688">
    <property type="entry name" value="TraG/VirD4"/>
</dbReference>
<organism evidence="9 10">
    <name type="scientific">Hansschlegelia zhihuaiae</name>
    <dbReference type="NCBI Taxonomy" id="405005"/>
    <lineage>
        <taxon>Bacteria</taxon>
        <taxon>Pseudomonadati</taxon>
        <taxon>Pseudomonadota</taxon>
        <taxon>Alphaproteobacteria</taxon>
        <taxon>Hyphomicrobiales</taxon>
        <taxon>Methylopilaceae</taxon>
        <taxon>Hansschlegelia</taxon>
    </lineage>
</organism>
<dbReference type="GO" id="GO:0005886">
    <property type="term" value="C:plasma membrane"/>
    <property type="evidence" value="ECO:0007669"/>
    <property type="project" value="UniProtKB-SubCell"/>
</dbReference>
<dbReference type="RefSeq" id="WP_128779073.1">
    <property type="nucleotide sequence ID" value="NZ_RYFI01000023.1"/>
</dbReference>
<evidence type="ECO:0000256" key="3">
    <source>
        <dbReference type="ARBA" id="ARBA00022475"/>
    </source>
</evidence>
<dbReference type="Gene3D" id="3.40.50.300">
    <property type="entry name" value="P-loop containing nucleotide triphosphate hydrolases"/>
    <property type="match status" value="1"/>
</dbReference>
<dbReference type="PANTHER" id="PTHR37937">
    <property type="entry name" value="CONJUGATIVE TRANSFER: DNA TRANSPORT"/>
    <property type="match status" value="1"/>
</dbReference>
<evidence type="ECO:0000256" key="8">
    <source>
        <dbReference type="SAM" id="Phobius"/>
    </source>
</evidence>
<keyword evidence="5 8" id="KW-1133">Transmembrane helix</keyword>
<evidence type="ECO:0000256" key="4">
    <source>
        <dbReference type="ARBA" id="ARBA00022692"/>
    </source>
</evidence>
<sequence length="663" mass="73617">MSATKILWGQIAVVFLIVLLTTWAATQYVAWSLGSQAQLGSPWFALFGVPIYYPPAFFWWWYFYDAYAPEIFAKGGMIAASGGFIAIAVAIGMSVWRAREAKSAATYGSARWAEKEEVKAAGLLSPDGVVLGRYERDYLRHDGPEHVLCFAPTRSGKGVGLVVPSLLTWPGSAIVHDIKGENWQLTAGFRARHGRVLLFDPTNPKSSAYNPLLEVRRGEWEVRDVQNIADILVDPEGSLEKRNHWEKTSHALLVGAILHVLYAEDDKTLAGVAAFLSDPKRPIESTLAAMMKTSHLGEAGPHPVIASAARELLNKSDNERSGVLSTAMSFLGLYRDPVVAEVTRRCDWRITDMVGGKRPTTLYLVVPPSDINRTKPLIRLILNQIGRRLTEDLQAKAGRHRLLLMLDEFPALGRLDFFESALAFMAGYGLKSFLIAQSLNQIEKAYGPNNSILDNCHVRVSFATNDERTAKRVSDALGTATEMKAMKNYAGHRLSPWLGHLMVSRSETARQLLTPGEIMQLPPTDEIVMVAGTPPIRAKKARYYEDARFKERIMSPPELVRPAEGRPDDWSKLPIPARPDMADSTAPTIGSSDDEDATESERRHQPELNRVAPIEKKAPIDNEFEIDIPDDTEDEAARNQRLTRVMRGVARQVSLDPNDGMEL</sequence>
<feature type="transmembrane region" description="Helical" evidence="8">
    <location>
        <begin position="6"/>
        <end position="31"/>
    </location>
</feature>
<keyword evidence="6 8" id="KW-0472">Membrane</keyword>
<feature type="transmembrane region" description="Helical" evidence="8">
    <location>
        <begin position="75"/>
        <end position="96"/>
    </location>
</feature>
<evidence type="ECO:0000256" key="1">
    <source>
        <dbReference type="ARBA" id="ARBA00004651"/>
    </source>
</evidence>
<feature type="compositionally biased region" description="Acidic residues" evidence="7">
    <location>
        <begin position="622"/>
        <end position="634"/>
    </location>
</feature>
<comment type="similarity">
    <text evidence="2">Belongs to the VirD4/TraG family.</text>
</comment>
<proteinExistence type="inferred from homology"/>
<dbReference type="SUPFAM" id="SSF52540">
    <property type="entry name" value="P-loop containing nucleoside triphosphate hydrolases"/>
    <property type="match status" value="1"/>
</dbReference>
<keyword evidence="3" id="KW-1003">Cell membrane</keyword>
<keyword evidence="4 8" id="KW-0812">Transmembrane</keyword>
<dbReference type="AlphaFoldDB" id="A0A4Q0M7X0"/>
<gene>
    <name evidence="9" type="ORF">EK403_19175</name>
</gene>
<evidence type="ECO:0000256" key="6">
    <source>
        <dbReference type="ARBA" id="ARBA00023136"/>
    </source>
</evidence>
<accession>A0A4Q0M7X0</accession>
<feature type="compositionally biased region" description="Basic and acidic residues" evidence="7">
    <location>
        <begin position="561"/>
        <end position="571"/>
    </location>
</feature>
<dbReference type="NCBIfam" id="NF010450">
    <property type="entry name" value="PRK13876.1"/>
    <property type="match status" value="1"/>
</dbReference>
<dbReference type="OrthoDB" id="9759295at2"/>
<evidence type="ECO:0000313" key="9">
    <source>
        <dbReference type="EMBL" id="RXF68983.1"/>
    </source>
</evidence>
<dbReference type="Proteomes" id="UP000289708">
    <property type="component" value="Unassembled WGS sequence"/>
</dbReference>
<feature type="region of interest" description="Disordered" evidence="7">
    <location>
        <begin position="555"/>
        <end position="636"/>
    </location>
</feature>
<comment type="subcellular location">
    <subcellularLocation>
        <location evidence="1">Cell membrane</location>
        <topology evidence="1">Multi-pass membrane protein</topology>
    </subcellularLocation>
</comment>
<protein>
    <submittedName>
        <fullName evidence="9">Conjugal transfer protein TraG</fullName>
    </submittedName>
</protein>
<dbReference type="InterPro" id="IPR051539">
    <property type="entry name" value="T4SS-coupling_protein"/>
</dbReference>
<keyword evidence="10" id="KW-1185">Reference proteome</keyword>
<evidence type="ECO:0000256" key="5">
    <source>
        <dbReference type="ARBA" id="ARBA00022989"/>
    </source>
</evidence>
<feature type="transmembrane region" description="Helical" evidence="8">
    <location>
        <begin position="43"/>
        <end position="63"/>
    </location>
</feature>